<proteinExistence type="predicted"/>
<organism evidence="1 2">
    <name type="scientific">Paenibacillus wynnii</name>
    <dbReference type="NCBI Taxonomy" id="268407"/>
    <lineage>
        <taxon>Bacteria</taxon>
        <taxon>Bacillati</taxon>
        <taxon>Bacillota</taxon>
        <taxon>Bacilli</taxon>
        <taxon>Bacillales</taxon>
        <taxon>Paenibacillaceae</taxon>
        <taxon>Paenibacillus</taxon>
    </lineage>
</organism>
<gene>
    <name evidence="1" type="ORF">PWYN_12450</name>
</gene>
<name>A0A098MDC4_9BACL</name>
<dbReference type="eggNOG" id="ENOG5030IAM">
    <property type="taxonomic scope" value="Bacteria"/>
</dbReference>
<dbReference type="RefSeq" id="WP_036651899.1">
    <property type="nucleotide sequence ID" value="NZ_JQCR01000002.1"/>
</dbReference>
<dbReference type="InterPro" id="IPR012334">
    <property type="entry name" value="Pectin_lyas_fold"/>
</dbReference>
<accession>A0A098MDC4</accession>
<dbReference type="SMART" id="SM00710">
    <property type="entry name" value="PbH1"/>
    <property type="match status" value="6"/>
</dbReference>
<dbReference type="AlphaFoldDB" id="A0A098MDC4"/>
<dbReference type="SUPFAM" id="SSF51126">
    <property type="entry name" value="Pectin lyase-like"/>
    <property type="match status" value="1"/>
</dbReference>
<comment type="caution">
    <text evidence="1">The sequence shown here is derived from an EMBL/GenBank/DDBJ whole genome shotgun (WGS) entry which is preliminary data.</text>
</comment>
<sequence>MSEGSQDINQQFIDGGVIPGQLVGQEAVSKTYVDGQNAGLAGNISTVAASAAAAQATANTGVSAAGAAQSTANTAVGLANNAQGSANTAQSTVDLHKVSTAAHSAANITYAGPVEGAATTKQAIDLVKQRVDTIVAGAGESNTEILDARQPATGPAYPILGARLNGVDAQLAENMLYTKVSLSKTVAPVTGSGNSGATTITLSGSSTFVTGDKIAIAGAGIRKNNVVFSLRASTLPTSNGNITITINESAYVISVTTSDTATTIADKIDAAGLPYTLVSKGAYVLYDTVSPNAISISVNVASTGAVISNVIDNNIQYNYLRTTVTNVSGNQLTIQNALQRTVSGAAVKIDHTEQIRQALITAADTSYRMYFKAGTYNIFDKLDPVVGVTGIYMMGDGSATVLDCSNIVGVYTPYFFSNDIFYYTDGQAFTFTNSDSLLVENIKIIGNYQSLFIFHNTSNVTFNKVAFRMLVANKVNHTAFGVYSDFGQNAPENYLLTNCSFITGGNGLIVLGDLDNPVKDFVIDSCYFNSLESGNFGSYELTEMVKFDTKTKNIKISNSTFDGGHLSALTIEEGCEYVDINHVTFRKATSQFIRLGSGQTSVSCKHISISHCTFDTAIYAIRASAVGSGYNAEDVLIESCTSNMCEVFSNLNNCRSVRFRDNKINDANLTASQSISFANCSGIEVSDTRIPNFASENIFQLYLSGCSDVVVKDNFIYTLYMTLTTNGLVINNDILCRQSLLNNYSVGMYGNRYDKAAVSTSQCLKIESALSETDTGVYDVYSNKFYTSPGLVIAVGSGLQTVRTGYNIEAVDAVISYTWNPASIASGASLASSGISVPGAVFGDLIDVVAPYSLLGMGCTAYVSNSNFVQIVLTNLTGAAVDLANGVWKLKIRKI</sequence>
<dbReference type="STRING" id="268407.PWYN_12450"/>
<evidence type="ECO:0000313" key="1">
    <source>
        <dbReference type="EMBL" id="KGE20058.1"/>
    </source>
</evidence>
<dbReference type="EMBL" id="JQCR01000002">
    <property type="protein sequence ID" value="KGE20058.1"/>
    <property type="molecule type" value="Genomic_DNA"/>
</dbReference>
<reference evidence="1 2" key="1">
    <citation type="submission" date="2014-08" db="EMBL/GenBank/DDBJ databases">
        <authorList>
            <person name="den Bakker H.C."/>
        </authorList>
    </citation>
    <scope>NUCLEOTIDE SEQUENCE [LARGE SCALE GENOMIC DNA]</scope>
    <source>
        <strain evidence="1 2">DSM 18334</strain>
    </source>
</reference>
<dbReference type="OrthoDB" id="2629095at2"/>
<keyword evidence="2" id="KW-1185">Reference proteome</keyword>
<dbReference type="InterPro" id="IPR011050">
    <property type="entry name" value="Pectin_lyase_fold/virulence"/>
</dbReference>
<protein>
    <submittedName>
        <fullName evidence="1">Uncharacterized protein</fullName>
    </submittedName>
</protein>
<dbReference type="Gene3D" id="2.160.20.10">
    <property type="entry name" value="Single-stranded right-handed beta-helix, Pectin lyase-like"/>
    <property type="match status" value="1"/>
</dbReference>
<dbReference type="InterPro" id="IPR006626">
    <property type="entry name" value="PbH1"/>
</dbReference>
<dbReference type="Proteomes" id="UP000029734">
    <property type="component" value="Unassembled WGS sequence"/>
</dbReference>
<evidence type="ECO:0000313" key="2">
    <source>
        <dbReference type="Proteomes" id="UP000029734"/>
    </source>
</evidence>
<reference evidence="1 2" key="2">
    <citation type="submission" date="2014-10" db="EMBL/GenBank/DDBJ databases">
        <title>Comparative genomics of the Paenibacillus odorifer group.</title>
        <authorList>
            <person name="Tsai Y.-C."/>
            <person name="Martin N."/>
            <person name="Korlach J."/>
            <person name="Wiedmann M."/>
        </authorList>
    </citation>
    <scope>NUCLEOTIDE SEQUENCE [LARGE SCALE GENOMIC DNA]</scope>
    <source>
        <strain evidence="1 2">DSM 18334</strain>
    </source>
</reference>